<accession>X1DMA2</accession>
<dbReference type="InterPro" id="IPR030392">
    <property type="entry name" value="S74_ICA"/>
</dbReference>
<gene>
    <name evidence="2" type="ORF">S01H4_62389</name>
</gene>
<dbReference type="AlphaFoldDB" id="X1DMA2"/>
<organism evidence="2">
    <name type="scientific">marine sediment metagenome</name>
    <dbReference type="NCBI Taxonomy" id="412755"/>
    <lineage>
        <taxon>unclassified sequences</taxon>
        <taxon>metagenomes</taxon>
        <taxon>ecological metagenomes</taxon>
    </lineage>
</organism>
<dbReference type="PROSITE" id="PS51688">
    <property type="entry name" value="ICA"/>
    <property type="match status" value="1"/>
</dbReference>
<feature type="non-terminal residue" evidence="2">
    <location>
        <position position="1"/>
    </location>
</feature>
<evidence type="ECO:0000259" key="1">
    <source>
        <dbReference type="PROSITE" id="PS51688"/>
    </source>
</evidence>
<sequence length="102" mass="11211">SGSYTGTFTATGDLVAYSDERLKSNVKTLDGSKVYNMHGVLFDKDGKKGSGVIAQELEKVAPELIYNEGEYKAVAYGNITGYLIEAIKDLKEEIEELKNKIK</sequence>
<dbReference type="Pfam" id="PF13884">
    <property type="entry name" value="Peptidase_S74"/>
    <property type="match status" value="1"/>
</dbReference>
<proteinExistence type="predicted"/>
<evidence type="ECO:0000313" key="2">
    <source>
        <dbReference type="EMBL" id="GAH06124.1"/>
    </source>
</evidence>
<dbReference type="EMBL" id="BART01037227">
    <property type="protein sequence ID" value="GAH06124.1"/>
    <property type="molecule type" value="Genomic_DNA"/>
</dbReference>
<comment type="caution">
    <text evidence="2">The sequence shown here is derived from an EMBL/GenBank/DDBJ whole genome shotgun (WGS) entry which is preliminary data.</text>
</comment>
<protein>
    <recommendedName>
        <fullName evidence="1">Peptidase S74 domain-containing protein</fullName>
    </recommendedName>
</protein>
<name>X1DMA2_9ZZZZ</name>
<reference evidence="2" key="1">
    <citation type="journal article" date="2014" name="Front. Microbiol.">
        <title>High frequency of phylogenetically diverse reductive dehalogenase-homologous genes in deep subseafloor sedimentary metagenomes.</title>
        <authorList>
            <person name="Kawai M."/>
            <person name="Futagami T."/>
            <person name="Toyoda A."/>
            <person name="Takaki Y."/>
            <person name="Nishi S."/>
            <person name="Hori S."/>
            <person name="Arai W."/>
            <person name="Tsubouchi T."/>
            <person name="Morono Y."/>
            <person name="Uchiyama I."/>
            <person name="Ito T."/>
            <person name="Fujiyama A."/>
            <person name="Inagaki F."/>
            <person name="Takami H."/>
        </authorList>
    </citation>
    <scope>NUCLEOTIDE SEQUENCE</scope>
    <source>
        <strain evidence="2">Expedition CK06-06</strain>
    </source>
</reference>
<feature type="domain" description="Peptidase S74" evidence="1">
    <location>
        <begin position="1"/>
        <end position="101"/>
    </location>
</feature>